<evidence type="ECO:0000256" key="11">
    <source>
        <dbReference type="SAM" id="SignalP"/>
    </source>
</evidence>
<evidence type="ECO:0000256" key="3">
    <source>
        <dbReference type="ARBA" id="ARBA00022723"/>
    </source>
</evidence>
<feature type="domain" description="Fe2OG dioxygenase" evidence="12">
    <location>
        <begin position="258"/>
        <end position="360"/>
    </location>
</feature>
<keyword evidence="5" id="KW-0223">Dioxygenase</keyword>
<reference evidence="13" key="1">
    <citation type="submission" date="2023-03" db="EMBL/GenBank/DDBJ databases">
        <authorList>
            <person name="Steffen K."/>
            <person name="Cardenas P."/>
        </authorList>
    </citation>
    <scope>NUCLEOTIDE SEQUENCE</scope>
</reference>
<dbReference type="InterPro" id="IPR051842">
    <property type="entry name" value="uS12_prolyl_hydroxylase"/>
</dbReference>
<sequence length="452" mass="49720">MICNYLKKTLSTVAVCVVLWALCCSSAPNTRRSAATANCSTNYQPASAAVQLANGFEVAEHFTKAVSAPGNTTFYTTLVSLSQIAIRLDNAVGLLNSPNTSSSTSTHTCKNSNSSSNSSSNATSSSSSSSSLELRALSAVVSQVVKDACNYVLEISTVDHQVNCEDLNEVATWSLHLYNSPRGQSQRRDSLTIAEAYSVHRLLPGIFPDGATADPGLVKQWSDDLKRFKSPCITAFRDVLREQVLPWLGQVTGIQLTTQIDITCSKYEFTDYLLCHDDRLEGRRIAFVFYLVQDWTPLDGGNLELFDTDENGHPHEVAVSIPPVWNNFVFFEVTPASFHQVSEVLQSMKTRLSISGWFHGPEVPRPLPKPLPPPPMTPPIPADLAVLSEWVSPVYLDIGTQSQIQSQFEVDSQIELPNFLLETKYEELCGELMGQQCKWTAKGPPNKRPAKK</sequence>
<evidence type="ECO:0000256" key="10">
    <source>
        <dbReference type="SAM" id="MobiDB-lite"/>
    </source>
</evidence>
<gene>
    <name evidence="13" type="ORF">GBAR_LOCUS19319</name>
</gene>
<organism evidence="13 14">
    <name type="scientific">Geodia barretti</name>
    <name type="common">Barrett's horny sponge</name>
    <dbReference type="NCBI Taxonomy" id="519541"/>
    <lineage>
        <taxon>Eukaryota</taxon>
        <taxon>Metazoa</taxon>
        <taxon>Porifera</taxon>
        <taxon>Demospongiae</taxon>
        <taxon>Heteroscleromorpha</taxon>
        <taxon>Tetractinellida</taxon>
        <taxon>Astrophorina</taxon>
        <taxon>Geodiidae</taxon>
        <taxon>Geodia</taxon>
    </lineage>
</organism>
<comment type="similarity">
    <text evidence="2">Belongs to the TPA1 family.</text>
</comment>
<keyword evidence="6" id="KW-0560">Oxidoreductase</keyword>
<keyword evidence="3" id="KW-0479">Metal-binding</keyword>
<evidence type="ECO:0000256" key="6">
    <source>
        <dbReference type="ARBA" id="ARBA00023002"/>
    </source>
</evidence>
<dbReference type="Pfam" id="PF13661">
    <property type="entry name" value="2OG-FeII_Oxy_4"/>
    <property type="match status" value="1"/>
</dbReference>
<evidence type="ECO:0000256" key="2">
    <source>
        <dbReference type="ARBA" id="ARBA00007443"/>
    </source>
</evidence>
<evidence type="ECO:0000256" key="4">
    <source>
        <dbReference type="ARBA" id="ARBA00022896"/>
    </source>
</evidence>
<dbReference type="InterPro" id="IPR006620">
    <property type="entry name" value="Pro_4_hyd_alph"/>
</dbReference>
<dbReference type="InterPro" id="IPR005123">
    <property type="entry name" value="Oxoglu/Fe-dep_dioxygenase_dom"/>
</dbReference>
<keyword evidence="7" id="KW-0408">Iron</keyword>
<dbReference type="InterPro" id="IPR039558">
    <property type="entry name" value="TPA1/OFD1_N"/>
</dbReference>
<comment type="caution">
    <text evidence="13">The sequence shown here is derived from an EMBL/GenBank/DDBJ whole genome shotgun (WGS) entry which is preliminary data.</text>
</comment>
<dbReference type="GO" id="GO:0006449">
    <property type="term" value="P:regulation of translational termination"/>
    <property type="evidence" value="ECO:0007669"/>
    <property type="project" value="TreeGrafter"/>
</dbReference>
<evidence type="ECO:0000256" key="7">
    <source>
        <dbReference type="ARBA" id="ARBA00023004"/>
    </source>
</evidence>
<evidence type="ECO:0000256" key="5">
    <source>
        <dbReference type="ARBA" id="ARBA00022964"/>
    </source>
</evidence>
<evidence type="ECO:0000256" key="8">
    <source>
        <dbReference type="ARBA" id="ARBA00029938"/>
    </source>
</evidence>
<dbReference type="GO" id="GO:0031418">
    <property type="term" value="F:L-ascorbic acid binding"/>
    <property type="evidence" value="ECO:0007669"/>
    <property type="project" value="UniProtKB-KW"/>
</dbReference>
<feature type="signal peptide" evidence="11">
    <location>
        <begin position="1"/>
        <end position="25"/>
    </location>
</feature>
<evidence type="ECO:0000313" key="14">
    <source>
        <dbReference type="Proteomes" id="UP001174909"/>
    </source>
</evidence>
<protein>
    <recommendedName>
        <fullName evidence="8">uS12 prolyl 3-hydroxylase</fullName>
    </recommendedName>
</protein>
<dbReference type="PANTHER" id="PTHR12117:SF0">
    <property type="entry name" value="PROLYL 3-HYDROXYLASE OGFOD1"/>
    <property type="match status" value="1"/>
</dbReference>
<dbReference type="Pfam" id="PF10637">
    <property type="entry name" value="Ofd1_CTDD"/>
    <property type="match status" value="1"/>
</dbReference>
<dbReference type="SMART" id="SM00702">
    <property type="entry name" value="P4Hc"/>
    <property type="match status" value="1"/>
</dbReference>
<accession>A0AA35WUH7</accession>
<evidence type="ECO:0000256" key="9">
    <source>
        <dbReference type="ARBA" id="ARBA00047444"/>
    </source>
</evidence>
<dbReference type="PANTHER" id="PTHR12117">
    <property type="entry name" value="HISTONE ACETYLTRANSFERASE COMPLEX"/>
    <property type="match status" value="1"/>
</dbReference>
<proteinExistence type="inferred from homology"/>
<keyword evidence="11" id="KW-0732">Signal</keyword>
<feature type="chain" id="PRO_5041337344" description="uS12 prolyl 3-hydroxylase" evidence="11">
    <location>
        <begin position="26"/>
        <end position="452"/>
    </location>
</feature>
<evidence type="ECO:0000313" key="13">
    <source>
        <dbReference type="EMBL" id="CAI8034283.1"/>
    </source>
</evidence>
<comment type="catalytic activity">
    <reaction evidence="9">
        <text>[ribosomal protein uS12]-L-proline + 2-oxoglutarate + O2 = [ribosomal protein uS12]-(3S)-3-hydroxy-L-proline + succinate + CO2</text>
        <dbReference type="Rhea" id="RHEA:54156"/>
        <dbReference type="Rhea" id="RHEA-COMP:13816"/>
        <dbReference type="Rhea" id="RHEA-COMP:13818"/>
        <dbReference type="ChEBI" id="CHEBI:15379"/>
        <dbReference type="ChEBI" id="CHEBI:16526"/>
        <dbReference type="ChEBI" id="CHEBI:16810"/>
        <dbReference type="ChEBI" id="CHEBI:30031"/>
        <dbReference type="ChEBI" id="CHEBI:50342"/>
        <dbReference type="ChEBI" id="CHEBI:85428"/>
    </reaction>
</comment>
<name>A0AA35WUH7_GEOBA</name>
<keyword evidence="4" id="KW-0847">Vitamin C</keyword>
<keyword evidence="14" id="KW-1185">Reference proteome</keyword>
<dbReference type="GO" id="GO:0005737">
    <property type="term" value="C:cytoplasm"/>
    <property type="evidence" value="ECO:0007669"/>
    <property type="project" value="TreeGrafter"/>
</dbReference>
<dbReference type="GO" id="GO:0005506">
    <property type="term" value="F:iron ion binding"/>
    <property type="evidence" value="ECO:0007669"/>
    <property type="project" value="InterPro"/>
</dbReference>
<feature type="region of interest" description="Disordered" evidence="10">
    <location>
        <begin position="99"/>
        <end position="128"/>
    </location>
</feature>
<evidence type="ECO:0000259" key="12">
    <source>
        <dbReference type="PROSITE" id="PS51471"/>
    </source>
</evidence>
<evidence type="ECO:0000256" key="1">
    <source>
        <dbReference type="ARBA" id="ARBA00001961"/>
    </source>
</evidence>
<dbReference type="PROSITE" id="PS51471">
    <property type="entry name" value="FE2OG_OXY"/>
    <property type="match status" value="1"/>
</dbReference>
<dbReference type="Proteomes" id="UP001174909">
    <property type="component" value="Unassembled WGS sequence"/>
</dbReference>
<comment type="cofactor">
    <cofactor evidence="1">
        <name>L-ascorbate</name>
        <dbReference type="ChEBI" id="CHEBI:38290"/>
    </cofactor>
</comment>
<dbReference type="Gene3D" id="2.60.120.620">
    <property type="entry name" value="q2cbj1_9rhob like domain"/>
    <property type="match status" value="2"/>
</dbReference>
<dbReference type="EMBL" id="CASHTH010002723">
    <property type="protein sequence ID" value="CAI8034283.1"/>
    <property type="molecule type" value="Genomic_DNA"/>
</dbReference>
<dbReference type="AlphaFoldDB" id="A0AA35WUH7"/>
<dbReference type="GO" id="GO:0031543">
    <property type="term" value="F:peptidyl-proline dioxygenase activity"/>
    <property type="evidence" value="ECO:0007669"/>
    <property type="project" value="UniProtKB-ARBA"/>
</dbReference>
<dbReference type="InterPro" id="IPR019601">
    <property type="entry name" value="Oxoglutarate/Fe-dep_Oase_C"/>
</dbReference>